<dbReference type="Pfam" id="PF00400">
    <property type="entry name" value="WD40"/>
    <property type="match status" value="8"/>
</dbReference>
<evidence type="ECO:0000256" key="3">
    <source>
        <dbReference type="PROSITE-ProRule" id="PRU00221"/>
    </source>
</evidence>
<reference evidence="5" key="1">
    <citation type="submission" date="2023-03" db="EMBL/GenBank/DDBJ databases">
        <title>Massive genome expansion in bonnet fungi (Mycena s.s.) driven by repeated elements and novel gene families across ecological guilds.</title>
        <authorList>
            <consortium name="Lawrence Berkeley National Laboratory"/>
            <person name="Harder C.B."/>
            <person name="Miyauchi S."/>
            <person name="Viragh M."/>
            <person name="Kuo A."/>
            <person name="Thoen E."/>
            <person name="Andreopoulos B."/>
            <person name="Lu D."/>
            <person name="Skrede I."/>
            <person name="Drula E."/>
            <person name="Henrissat B."/>
            <person name="Morin E."/>
            <person name="Kohler A."/>
            <person name="Barry K."/>
            <person name="LaButti K."/>
            <person name="Morin E."/>
            <person name="Salamov A."/>
            <person name="Lipzen A."/>
            <person name="Mereny Z."/>
            <person name="Hegedus B."/>
            <person name="Baldrian P."/>
            <person name="Stursova M."/>
            <person name="Weitz H."/>
            <person name="Taylor A."/>
            <person name="Grigoriev I.V."/>
            <person name="Nagy L.G."/>
            <person name="Martin F."/>
            <person name="Kauserud H."/>
        </authorList>
    </citation>
    <scope>NUCLEOTIDE SEQUENCE</scope>
    <source>
        <strain evidence="5">9284</strain>
    </source>
</reference>
<dbReference type="EMBL" id="JARKIF010000036">
    <property type="protein sequence ID" value="KAJ7610125.1"/>
    <property type="molecule type" value="Genomic_DNA"/>
</dbReference>
<feature type="repeat" description="WD" evidence="3">
    <location>
        <begin position="846"/>
        <end position="886"/>
    </location>
</feature>
<sequence>CIYWINGSAGTGKTTIAATVAHRCSNRTPSVLGASFFCSRDSVESSSLGLVFTTIADQLAQFNAAFGEAVAAVRQANPDIMFSFPEYQLRKLIVEPLHSVRNSFQPCVVVIDALDECKDPAPTSTILAALSQHVEALSPLKFIVTSRPEVHITRALSLEPLNLHTSPFHLHEVALEVVQQDIERYLAAKLSRIAQVEDWPTAEDIRTLAELSSGLFIFASTAVKFIDSPDCDPREQLIRLIQNVDPQEAGSPTHRLDGLYTQVFKNAYPKLPEHVLPHLRRLIGSIVLLQNPLPPFALAELLGLDLKQITPTLSRFQSVILFPSDPNRVIRLLHPSFFDFISSPTRCPIPELRVNVTTKNSVLAECCLKVMLKYLHRDMCDIDDPSLLNSEIPSLSGLIEAYIPPQVQYACRHWAHHILNGDRTDALLGLLDTFVDQHLLHWIEVCSLLGDLRSALISVAKLSAWLSAHGSASSNTIVLLSDSERFMRAFFPVINVSSLQVYSSALLFTPNETALKAKFASQMTLAVKTHRAVEENWSPCLRVIDIGGLVDHLVLPPDGSCIASVFGQKVHIWDAITGAKLHTLRGRCMAFSRDGARFAACSRDYDATNYVHIWDTVNWTEISRFPCGQGHIHSLNFFPDGTRIIFCAEEEIHIYDVFNFRKVHLPNSDLQLKIFRSVALSPDGTRIAGGSHKTLFIVDATTGARIHKIQCHADWINLVTFSPDGGTRIASAAMDKSICIWDPTTGAKLHTLEGHFDTVRTLAFSPQDGRLLVSGSDDTTLRVWDVASGAELHLFRGHSESIYTATFSPQSPQLIISGSWDATIRIWGLPIPRYPHIGRWRSDSTTQGQSTSVLSLAWSPDDAHLISSEDKVIRVWDVTTGSQLRRLKGHSAPILTLHVSPDGKQIASGAEDGVLRIWDFSTGAKIREMSHSDRVYCVSISPDASRLVSGSWDGCARIWDTLRGKELKILQHADSVFSAVFSWDGLRVASGSRDGTARIWDVVSGTELQTLRGHKNRLWSLSFSPDDRRVVTGDDDSTLRLWDTANGQLLDRTTGHHMNVPSIASCISSQQTSFANPSRIGHALIMEDDWIYCYSHQRRICWIPVDCRPRCCSVSAGGHHIAFGMDDGRVLIFDFTGLDSYCLGLPAVIT</sequence>
<dbReference type="SUPFAM" id="SSF101908">
    <property type="entry name" value="Putative isomerase YbhE"/>
    <property type="match status" value="1"/>
</dbReference>
<dbReference type="InterPro" id="IPR027417">
    <property type="entry name" value="P-loop_NTPase"/>
</dbReference>
<feature type="repeat" description="WD" evidence="3">
    <location>
        <begin position="969"/>
        <end position="1010"/>
    </location>
</feature>
<dbReference type="SMART" id="SM00320">
    <property type="entry name" value="WD40"/>
    <property type="match status" value="13"/>
</dbReference>
<dbReference type="Proteomes" id="UP001221142">
    <property type="component" value="Unassembled WGS sequence"/>
</dbReference>
<dbReference type="InterPro" id="IPR020472">
    <property type="entry name" value="WD40_PAC1"/>
</dbReference>
<dbReference type="PANTHER" id="PTHR19848">
    <property type="entry name" value="WD40 REPEAT PROTEIN"/>
    <property type="match status" value="1"/>
</dbReference>
<dbReference type="InterPro" id="IPR001680">
    <property type="entry name" value="WD40_rpt"/>
</dbReference>
<dbReference type="CDD" id="cd00200">
    <property type="entry name" value="WD40"/>
    <property type="match status" value="1"/>
</dbReference>
<feature type="repeat" description="WD" evidence="3">
    <location>
        <begin position="752"/>
        <end position="794"/>
    </location>
</feature>
<dbReference type="Gene3D" id="2.130.10.10">
    <property type="entry name" value="YVTN repeat-like/Quinoprotein amine dehydrogenase"/>
    <property type="match status" value="5"/>
</dbReference>
<evidence type="ECO:0000259" key="4">
    <source>
        <dbReference type="Pfam" id="PF24883"/>
    </source>
</evidence>
<feature type="repeat" description="WD" evidence="3">
    <location>
        <begin position="709"/>
        <end position="751"/>
    </location>
</feature>
<feature type="repeat" description="WD" evidence="3">
    <location>
        <begin position="795"/>
        <end position="829"/>
    </location>
</feature>
<feature type="non-terminal residue" evidence="5">
    <location>
        <position position="1150"/>
    </location>
</feature>
<dbReference type="InterPro" id="IPR036322">
    <property type="entry name" value="WD40_repeat_dom_sf"/>
</dbReference>
<proteinExistence type="predicted"/>
<dbReference type="PANTHER" id="PTHR19848:SF8">
    <property type="entry name" value="F-BOX AND WD REPEAT DOMAIN CONTAINING 7"/>
    <property type="match status" value="1"/>
</dbReference>
<feature type="repeat" description="WD" evidence="3">
    <location>
        <begin position="887"/>
        <end position="928"/>
    </location>
</feature>
<dbReference type="PROSITE" id="PS50082">
    <property type="entry name" value="WD_REPEATS_2"/>
    <property type="match status" value="8"/>
</dbReference>
<dbReference type="Pfam" id="PF24883">
    <property type="entry name" value="NPHP3_N"/>
    <property type="match status" value="1"/>
</dbReference>
<feature type="repeat" description="WD" evidence="3">
    <location>
        <begin position="928"/>
        <end position="969"/>
    </location>
</feature>
<keyword evidence="6" id="KW-1185">Reference proteome</keyword>
<dbReference type="AlphaFoldDB" id="A0AAD7B446"/>
<feature type="domain" description="Nephrocystin 3-like N-terminal" evidence="4">
    <location>
        <begin position="2"/>
        <end position="147"/>
    </location>
</feature>
<dbReference type="Gene3D" id="3.40.50.300">
    <property type="entry name" value="P-loop containing nucleotide triphosphate hydrolases"/>
    <property type="match status" value="1"/>
</dbReference>
<dbReference type="InterPro" id="IPR019775">
    <property type="entry name" value="WD40_repeat_CS"/>
</dbReference>
<evidence type="ECO:0000256" key="1">
    <source>
        <dbReference type="ARBA" id="ARBA00022574"/>
    </source>
</evidence>
<protein>
    <submittedName>
        <fullName evidence="5">WD40-repeat-containing domain protein</fullName>
    </submittedName>
</protein>
<keyword evidence="2" id="KW-0677">Repeat</keyword>
<name>A0AAD7B446_9AGAR</name>
<organism evidence="5 6">
    <name type="scientific">Roridomyces roridus</name>
    <dbReference type="NCBI Taxonomy" id="1738132"/>
    <lineage>
        <taxon>Eukaryota</taxon>
        <taxon>Fungi</taxon>
        <taxon>Dikarya</taxon>
        <taxon>Basidiomycota</taxon>
        <taxon>Agaricomycotina</taxon>
        <taxon>Agaricomycetes</taxon>
        <taxon>Agaricomycetidae</taxon>
        <taxon>Agaricales</taxon>
        <taxon>Marasmiineae</taxon>
        <taxon>Mycenaceae</taxon>
        <taxon>Roridomyces</taxon>
    </lineage>
</organism>
<feature type="repeat" description="WD" evidence="3">
    <location>
        <begin position="1011"/>
        <end position="1052"/>
    </location>
</feature>
<dbReference type="SUPFAM" id="SSF52540">
    <property type="entry name" value="P-loop containing nucleoside triphosphate hydrolases"/>
    <property type="match status" value="1"/>
</dbReference>
<dbReference type="PROSITE" id="PS50294">
    <property type="entry name" value="WD_REPEATS_REGION"/>
    <property type="match status" value="8"/>
</dbReference>
<dbReference type="PROSITE" id="PS00678">
    <property type="entry name" value="WD_REPEATS_1"/>
    <property type="match status" value="4"/>
</dbReference>
<dbReference type="PRINTS" id="PR00320">
    <property type="entry name" value="GPROTEINBRPT"/>
</dbReference>
<dbReference type="InterPro" id="IPR015943">
    <property type="entry name" value="WD40/YVTN_repeat-like_dom_sf"/>
</dbReference>
<accession>A0AAD7B446</accession>
<gene>
    <name evidence="5" type="ORF">FB45DRAFT_761567</name>
</gene>
<dbReference type="InterPro" id="IPR056884">
    <property type="entry name" value="NPHP3-like_N"/>
</dbReference>
<comment type="caution">
    <text evidence="5">The sequence shown here is derived from an EMBL/GenBank/DDBJ whole genome shotgun (WGS) entry which is preliminary data.</text>
</comment>
<dbReference type="SUPFAM" id="SSF50978">
    <property type="entry name" value="WD40 repeat-like"/>
    <property type="match status" value="2"/>
</dbReference>
<evidence type="ECO:0000313" key="5">
    <source>
        <dbReference type="EMBL" id="KAJ7610125.1"/>
    </source>
</evidence>
<evidence type="ECO:0000313" key="6">
    <source>
        <dbReference type="Proteomes" id="UP001221142"/>
    </source>
</evidence>
<evidence type="ECO:0000256" key="2">
    <source>
        <dbReference type="ARBA" id="ARBA00022737"/>
    </source>
</evidence>
<keyword evidence="1 3" id="KW-0853">WD repeat</keyword>